<proteinExistence type="predicted"/>
<keyword evidence="1" id="KW-1133">Transmembrane helix</keyword>
<evidence type="ECO:0000313" key="2">
    <source>
        <dbReference type="EMBL" id="SFJ28719.1"/>
    </source>
</evidence>
<feature type="transmembrane region" description="Helical" evidence="1">
    <location>
        <begin position="101"/>
        <end position="121"/>
    </location>
</feature>
<gene>
    <name evidence="2" type="ORF">SAMN05444682_108262</name>
</gene>
<dbReference type="STRING" id="1477437.SAMN05444682_108262"/>
<feature type="transmembrane region" description="Helical" evidence="1">
    <location>
        <begin position="71"/>
        <end position="94"/>
    </location>
</feature>
<dbReference type="AlphaFoldDB" id="A0A1I3Q4V4"/>
<dbReference type="Pfam" id="PF18936">
    <property type="entry name" value="DUF5684"/>
    <property type="match status" value="1"/>
</dbReference>
<sequence length="165" mass="18082">MDNYGNYDGMSGGLFAGIGIIGIIFYLAIIVLYIAGLWKMFEKAGKPGWAAIIPIYNMIIIAEIVGKPIWWGVVAALVPCVNIIFSIWLINLLMKSFGKEVPLWTILALFFGIVVFPILGFGDARYIGPTAAEATGGNSFNNLKNDFDNIKDSFDDQNNPQNPTV</sequence>
<dbReference type="RefSeq" id="WP_090628826.1">
    <property type="nucleotide sequence ID" value="NZ_FOQO01000008.1"/>
</dbReference>
<accession>A0A1I3Q4V4</accession>
<keyword evidence="1" id="KW-0812">Transmembrane</keyword>
<dbReference type="Proteomes" id="UP000198670">
    <property type="component" value="Unassembled WGS sequence"/>
</dbReference>
<reference evidence="2 3" key="1">
    <citation type="submission" date="2016-10" db="EMBL/GenBank/DDBJ databases">
        <authorList>
            <person name="de Groot N.N."/>
        </authorList>
    </citation>
    <scope>NUCLEOTIDE SEQUENCE [LARGE SCALE GENOMIC DNA]</scope>
    <source>
        <strain evidence="2 3">RK1</strain>
    </source>
</reference>
<dbReference type="InterPro" id="IPR043739">
    <property type="entry name" value="DUF5684"/>
</dbReference>
<keyword evidence="3" id="KW-1185">Reference proteome</keyword>
<evidence type="ECO:0000256" key="1">
    <source>
        <dbReference type="SAM" id="Phobius"/>
    </source>
</evidence>
<name>A0A1I3Q4V4_9SPHI</name>
<evidence type="ECO:0000313" key="3">
    <source>
        <dbReference type="Proteomes" id="UP000198670"/>
    </source>
</evidence>
<organism evidence="2 3">
    <name type="scientific">Parapedobacter indicus</name>
    <dbReference type="NCBI Taxonomy" id="1477437"/>
    <lineage>
        <taxon>Bacteria</taxon>
        <taxon>Pseudomonadati</taxon>
        <taxon>Bacteroidota</taxon>
        <taxon>Sphingobacteriia</taxon>
        <taxon>Sphingobacteriales</taxon>
        <taxon>Sphingobacteriaceae</taxon>
        <taxon>Parapedobacter</taxon>
    </lineage>
</organism>
<evidence type="ECO:0008006" key="4">
    <source>
        <dbReference type="Google" id="ProtNLM"/>
    </source>
</evidence>
<dbReference type="EMBL" id="FOQO01000008">
    <property type="protein sequence ID" value="SFJ28719.1"/>
    <property type="molecule type" value="Genomic_DNA"/>
</dbReference>
<feature type="transmembrane region" description="Helical" evidence="1">
    <location>
        <begin position="12"/>
        <end position="35"/>
    </location>
</feature>
<dbReference type="OrthoDB" id="2376202at2"/>
<keyword evidence="1" id="KW-0472">Membrane</keyword>
<protein>
    <recommendedName>
        <fullName evidence="4">Signal peptidase I</fullName>
    </recommendedName>
</protein>